<name>A0AAD8P460_TARER</name>
<comment type="caution">
    <text evidence="1">The sequence shown here is derived from an EMBL/GenBank/DDBJ whole genome shotgun (WGS) entry which is preliminary data.</text>
</comment>
<proteinExistence type="predicted"/>
<sequence length="131" mass="14626">MEEIDVSKHNIKYGSVTYGIIKYSNDLVITTELEDCFADDKAAGTLSANRHSELSVDQQTPSNNTALGKCTIDGDTTDLVMVDRYSMKRNLKEVYDVDESVDGSSSKQKKASVEEQFGKCKFLIPKLEKFD</sequence>
<dbReference type="EMBL" id="JAUHHV010000002">
    <property type="protein sequence ID" value="KAK1431659.1"/>
    <property type="molecule type" value="Genomic_DNA"/>
</dbReference>
<reference evidence="1" key="1">
    <citation type="journal article" date="2023" name="bioRxiv">
        <title>Improved chromosome-level genome assembly for marigold (Tagetes erecta).</title>
        <authorList>
            <person name="Jiang F."/>
            <person name="Yuan L."/>
            <person name="Wang S."/>
            <person name="Wang H."/>
            <person name="Xu D."/>
            <person name="Wang A."/>
            <person name="Fan W."/>
        </authorList>
    </citation>
    <scope>NUCLEOTIDE SEQUENCE</scope>
    <source>
        <strain evidence="1">WSJ</strain>
        <tissue evidence="1">Leaf</tissue>
    </source>
</reference>
<evidence type="ECO:0000313" key="1">
    <source>
        <dbReference type="EMBL" id="KAK1431659.1"/>
    </source>
</evidence>
<keyword evidence="2" id="KW-1185">Reference proteome</keyword>
<dbReference type="AlphaFoldDB" id="A0AAD8P460"/>
<protein>
    <submittedName>
        <fullName evidence="1">Uncharacterized protein</fullName>
    </submittedName>
</protein>
<evidence type="ECO:0000313" key="2">
    <source>
        <dbReference type="Proteomes" id="UP001229421"/>
    </source>
</evidence>
<gene>
    <name evidence="1" type="ORF">QVD17_08182</name>
</gene>
<accession>A0AAD8P460</accession>
<organism evidence="1 2">
    <name type="scientific">Tagetes erecta</name>
    <name type="common">African marigold</name>
    <dbReference type="NCBI Taxonomy" id="13708"/>
    <lineage>
        <taxon>Eukaryota</taxon>
        <taxon>Viridiplantae</taxon>
        <taxon>Streptophyta</taxon>
        <taxon>Embryophyta</taxon>
        <taxon>Tracheophyta</taxon>
        <taxon>Spermatophyta</taxon>
        <taxon>Magnoliopsida</taxon>
        <taxon>eudicotyledons</taxon>
        <taxon>Gunneridae</taxon>
        <taxon>Pentapetalae</taxon>
        <taxon>asterids</taxon>
        <taxon>campanulids</taxon>
        <taxon>Asterales</taxon>
        <taxon>Asteraceae</taxon>
        <taxon>Asteroideae</taxon>
        <taxon>Heliantheae alliance</taxon>
        <taxon>Tageteae</taxon>
        <taxon>Tagetes</taxon>
    </lineage>
</organism>
<dbReference type="Proteomes" id="UP001229421">
    <property type="component" value="Unassembled WGS sequence"/>
</dbReference>